<gene>
    <name evidence="1" type="ORF">ACFPWU_03515</name>
</gene>
<protein>
    <submittedName>
        <fullName evidence="1">Uncharacterized protein</fullName>
    </submittedName>
</protein>
<dbReference type="Gene3D" id="3.40.50.620">
    <property type="entry name" value="HUPs"/>
    <property type="match status" value="1"/>
</dbReference>
<dbReference type="InterPro" id="IPR014729">
    <property type="entry name" value="Rossmann-like_a/b/a_fold"/>
</dbReference>
<dbReference type="EMBL" id="JBHSQI010000002">
    <property type="protein sequence ID" value="MFC6152732.1"/>
    <property type="molecule type" value="Genomic_DNA"/>
</dbReference>
<evidence type="ECO:0000313" key="1">
    <source>
        <dbReference type="EMBL" id="MFC6152732.1"/>
    </source>
</evidence>
<evidence type="ECO:0000313" key="2">
    <source>
        <dbReference type="Proteomes" id="UP001596098"/>
    </source>
</evidence>
<keyword evidence="2" id="KW-1185">Reference proteome</keyword>
<dbReference type="SUPFAM" id="SSF52402">
    <property type="entry name" value="Adenine nucleotide alpha hydrolases-like"/>
    <property type="match status" value="1"/>
</dbReference>
<sequence length="184" mass="19752">MTEQLDPNPATGGTDDINDGIGTYEVVVLVEHEISSADAAQIQGLHSEIADQVVYHVLIPAQDAAARLESTMGTLAAGDMFAAPLVLDDDELDAVRAEFRQEAERQLGESLSVLGSGQYRAVGRVVEGPAIDALAAATRADDAREAIVLTSPHVVQEFFHVDWASQARRKLGVPVLHLIEHELH</sequence>
<name>A0ABW1QV33_9ACTN</name>
<dbReference type="Proteomes" id="UP001596098">
    <property type="component" value="Unassembled WGS sequence"/>
</dbReference>
<dbReference type="RefSeq" id="WP_239022200.1">
    <property type="nucleotide sequence ID" value="NZ_CP034929.1"/>
</dbReference>
<comment type="caution">
    <text evidence="1">The sequence shown here is derived from an EMBL/GenBank/DDBJ whole genome shotgun (WGS) entry which is preliminary data.</text>
</comment>
<accession>A0ABW1QV33</accession>
<proteinExistence type="predicted"/>
<organism evidence="1 2">
    <name type="scientific">Nocardioides yefusunii</name>
    <dbReference type="NCBI Taxonomy" id="2500546"/>
    <lineage>
        <taxon>Bacteria</taxon>
        <taxon>Bacillati</taxon>
        <taxon>Actinomycetota</taxon>
        <taxon>Actinomycetes</taxon>
        <taxon>Propionibacteriales</taxon>
        <taxon>Nocardioidaceae</taxon>
        <taxon>Nocardioides</taxon>
    </lineage>
</organism>
<reference evidence="2" key="1">
    <citation type="journal article" date="2019" name="Int. J. Syst. Evol. Microbiol.">
        <title>The Global Catalogue of Microorganisms (GCM) 10K type strain sequencing project: providing services to taxonomists for standard genome sequencing and annotation.</title>
        <authorList>
            <consortium name="The Broad Institute Genomics Platform"/>
            <consortium name="The Broad Institute Genome Sequencing Center for Infectious Disease"/>
            <person name="Wu L."/>
            <person name="Ma J."/>
        </authorList>
    </citation>
    <scope>NUCLEOTIDE SEQUENCE [LARGE SCALE GENOMIC DNA]</scope>
    <source>
        <strain evidence="2">DFY28</strain>
    </source>
</reference>